<keyword evidence="3" id="KW-1185">Reference proteome</keyword>
<evidence type="ECO:0000259" key="1">
    <source>
        <dbReference type="Pfam" id="PF20700"/>
    </source>
</evidence>
<proteinExistence type="predicted"/>
<organism evidence="2 3">
    <name type="scientific">Aedes albopictus</name>
    <name type="common">Asian tiger mosquito</name>
    <name type="synonym">Stegomyia albopicta</name>
    <dbReference type="NCBI Taxonomy" id="7160"/>
    <lineage>
        <taxon>Eukaryota</taxon>
        <taxon>Metazoa</taxon>
        <taxon>Ecdysozoa</taxon>
        <taxon>Arthropoda</taxon>
        <taxon>Hexapoda</taxon>
        <taxon>Insecta</taxon>
        <taxon>Pterygota</taxon>
        <taxon>Neoptera</taxon>
        <taxon>Endopterygota</taxon>
        <taxon>Diptera</taxon>
        <taxon>Nematocera</taxon>
        <taxon>Culicoidea</taxon>
        <taxon>Culicidae</taxon>
        <taxon>Culicinae</taxon>
        <taxon>Aedini</taxon>
        <taxon>Aedes</taxon>
        <taxon>Stegomyia</taxon>
    </lineage>
</organism>
<dbReference type="PANTHER" id="PTHR31751:SF7">
    <property type="entry name" value="THAP-TYPE DOMAIN-CONTAINING PROTEIN"/>
    <property type="match status" value="1"/>
</dbReference>
<dbReference type="GeneID" id="109403664"/>
<dbReference type="PANTHER" id="PTHR31751">
    <property type="entry name" value="SI:CH211-108C17.2-RELATED-RELATED"/>
    <property type="match status" value="1"/>
</dbReference>
<evidence type="ECO:0000313" key="2">
    <source>
        <dbReference type="EnsemblMetazoa" id="AALFPA23_017363.P25333"/>
    </source>
</evidence>
<sequence length="190" mass="21406">MTEHKCFKNYTGPSGGMESHVVIEGFQKLLEKGVKFTTVITDGDSTTVSKLKNSSSYGHEIKHQLCCNHTMKNVGKKLREIKCPKQFSDQVSNRIQRITKGARSAIKHCAETGSTDIEGLRNDIRNVPYHVFGAHNDCRDYFCKYNEDPSDTPSIITDLQKCGVWDKILVIMEKLASKAEFLCENKTSNL</sequence>
<protein>
    <recommendedName>
        <fullName evidence="1">Mutator-like transposase domain-containing protein</fullName>
    </recommendedName>
</protein>
<dbReference type="RefSeq" id="XP_029732012.2">
    <property type="nucleotide sequence ID" value="XM_029876152.2"/>
</dbReference>
<evidence type="ECO:0000313" key="3">
    <source>
        <dbReference type="Proteomes" id="UP000069940"/>
    </source>
</evidence>
<dbReference type="EnsemblMetazoa" id="AALFPA23_017363.R25333">
    <property type="protein sequence ID" value="AALFPA23_017363.P25333"/>
    <property type="gene ID" value="AALFPA23_017363"/>
</dbReference>
<dbReference type="Pfam" id="PF20700">
    <property type="entry name" value="Mutator"/>
    <property type="match status" value="1"/>
</dbReference>
<feature type="domain" description="Mutator-like transposase" evidence="1">
    <location>
        <begin position="2"/>
        <end position="143"/>
    </location>
</feature>
<dbReference type="Proteomes" id="UP000069940">
    <property type="component" value="Unassembled WGS sequence"/>
</dbReference>
<dbReference type="InterPro" id="IPR049012">
    <property type="entry name" value="Mutator_transp_dom"/>
</dbReference>
<reference evidence="3" key="1">
    <citation type="journal article" date="2015" name="Proc. Natl. Acad. Sci. U.S.A.">
        <title>Genome sequence of the Asian Tiger mosquito, Aedes albopictus, reveals insights into its biology, genetics, and evolution.</title>
        <authorList>
            <person name="Chen X.G."/>
            <person name="Jiang X."/>
            <person name="Gu J."/>
            <person name="Xu M."/>
            <person name="Wu Y."/>
            <person name="Deng Y."/>
            <person name="Zhang C."/>
            <person name="Bonizzoni M."/>
            <person name="Dermauw W."/>
            <person name="Vontas J."/>
            <person name="Armbruster P."/>
            <person name="Huang X."/>
            <person name="Yang Y."/>
            <person name="Zhang H."/>
            <person name="He W."/>
            <person name="Peng H."/>
            <person name="Liu Y."/>
            <person name="Wu K."/>
            <person name="Chen J."/>
            <person name="Lirakis M."/>
            <person name="Topalis P."/>
            <person name="Van Leeuwen T."/>
            <person name="Hall A.B."/>
            <person name="Jiang X."/>
            <person name="Thorpe C."/>
            <person name="Mueller R.L."/>
            <person name="Sun C."/>
            <person name="Waterhouse R.M."/>
            <person name="Yan G."/>
            <person name="Tu Z.J."/>
            <person name="Fang X."/>
            <person name="James A.A."/>
        </authorList>
    </citation>
    <scope>NUCLEOTIDE SEQUENCE [LARGE SCALE GENOMIC DNA]</scope>
    <source>
        <strain evidence="3">Foshan</strain>
    </source>
</reference>
<name>A0ABM1ZD39_AEDAL</name>
<reference evidence="2" key="2">
    <citation type="submission" date="2025-05" db="UniProtKB">
        <authorList>
            <consortium name="EnsemblMetazoa"/>
        </authorList>
    </citation>
    <scope>IDENTIFICATION</scope>
    <source>
        <strain evidence="2">Foshan</strain>
    </source>
</reference>
<accession>A0ABM1ZD39</accession>